<evidence type="ECO:0000313" key="6">
    <source>
        <dbReference type="Proteomes" id="UP000193922"/>
    </source>
</evidence>
<evidence type="ECO:0000256" key="1">
    <source>
        <dbReference type="ARBA" id="ARBA00022737"/>
    </source>
</evidence>
<feature type="compositionally biased region" description="Polar residues" evidence="3">
    <location>
        <begin position="358"/>
        <end position="375"/>
    </location>
</feature>
<dbReference type="SMART" id="SM00322">
    <property type="entry name" value="KH"/>
    <property type="match status" value="2"/>
</dbReference>
<dbReference type="GeneID" id="63801859"/>
<feature type="domain" description="K Homology" evidence="4">
    <location>
        <begin position="585"/>
        <end position="625"/>
    </location>
</feature>
<dbReference type="Gene3D" id="3.30.1370.10">
    <property type="entry name" value="K Homology domain, type 1"/>
    <property type="match status" value="2"/>
</dbReference>
<accession>A0A1Y1WJV2</accession>
<feature type="compositionally biased region" description="Basic and acidic residues" evidence="3">
    <location>
        <begin position="385"/>
        <end position="401"/>
    </location>
</feature>
<protein>
    <recommendedName>
        <fullName evidence="4">K Homology domain-containing protein</fullName>
    </recommendedName>
</protein>
<feature type="region of interest" description="Disordered" evidence="3">
    <location>
        <begin position="551"/>
        <end position="585"/>
    </location>
</feature>
<dbReference type="AlphaFoldDB" id="A0A1Y1WJV2"/>
<evidence type="ECO:0000313" key="5">
    <source>
        <dbReference type="EMBL" id="ORX73861.1"/>
    </source>
</evidence>
<feature type="region of interest" description="Disordered" evidence="3">
    <location>
        <begin position="1"/>
        <end position="82"/>
    </location>
</feature>
<proteinExistence type="predicted"/>
<dbReference type="InterPro" id="IPR036612">
    <property type="entry name" value="KH_dom_type_1_sf"/>
</dbReference>
<evidence type="ECO:0000256" key="3">
    <source>
        <dbReference type="SAM" id="MobiDB-lite"/>
    </source>
</evidence>
<feature type="domain" description="K Homology" evidence="4">
    <location>
        <begin position="208"/>
        <end position="279"/>
    </location>
</feature>
<feature type="compositionally biased region" description="Basic and acidic residues" evidence="3">
    <location>
        <begin position="109"/>
        <end position="122"/>
    </location>
</feature>
<comment type="caution">
    <text evidence="5">The sequence shown here is derived from an EMBL/GenBank/DDBJ whole genome shotgun (WGS) entry which is preliminary data.</text>
</comment>
<name>A0A1Y1WJV2_9FUNG</name>
<feature type="compositionally biased region" description="Gly residues" evidence="3">
    <location>
        <begin position="437"/>
        <end position="451"/>
    </location>
</feature>
<feature type="compositionally biased region" description="Low complexity" evidence="3">
    <location>
        <begin position="344"/>
        <end position="357"/>
    </location>
</feature>
<feature type="compositionally biased region" description="Polar residues" evidence="3">
    <location>
        <begin position="306"/>
        <end position="317"/>
    </location>
</feature>
<dbReference type="Pfam" id="PF00013">
    <property type="entry name" value="KH_1"/>
    <property type="match status" value="2"/>
</dbReference>
<dbReference type="OrthoDB" id="1937934at2759"/>
<evidence type="ECO:0000256" key="2">
    <source>
        <dbReference type="PROSITE-ProRule" id="PRU00117"/>
    </source>
</evidence>
<dbReference type="PANTHER" id="PTHR10288">
    <property type="entry name" value="KH DOMAIN CONTAINING RNA BINDING PROTEIN"/>
    <property type="match status" value="1"/>
</dbReference>
<keyword evidence="6" id="KW-1185">Reference proteome</keyword>
<dbReference type="RefSeq" id="XP_040747072.1">
    <property type="nucleotide sequence ID" value="XM_040885211.1"/>
</dbReference>
<dbReference type="SUPFAM" id="SSF54791">
    <property type="entry name" value="Eukaryotic type KH-domain (KH-domain type I)"/>
    <property type="match status" value="2"/>
</dbReference>
<gene>
    <name evidence="5" type="ORF">DL89DRAFT_253781</name>
</gene>
<reference evidence="5 6" key="1">
    <citation type="submission" date="2016-07" db="EMBL/GenBank/DDBJ databases">
        <title>Pervasive Adenine N6-methylation of Active Genes in Fungi.</title>
        <authorList>
            <consortium name="DOE Joint Genome Institute"/>
            <person name="Mondo S.J."/>
            <person name="Dannebaum R.O."/>
            <person name="Kuo R.C."/>
            <person name="Labutti K."/>
            <person name="Haridas S."/>
            <person name="Kuo A."/>
            <person name="Salamov A."/>
            <person name="Ahrendt S.R."/>
            <person name="Lipzen A."/>
            <person name="Sullivan W."/>
            <person name="Andreopoulos W.B."/>
            <person name="Clum A."/>
            <person name="Lindquist E."/>
            <person name="Daum C."/>
            <person name="Ramamoorthy G.K."/>
            <person name="Gryganskyi A."/>
            <person name="Culley D."/>
            <person name="Magnuson J.K."/>
            <person name="James T.Y."/>
            <person name="O'Malley M.A."/>
            <person name="Stajich J.E."/>
            <person name="Spatafora J.W."/>
            <person name="Visel A."/>
            <person name="Grigoriev I.V."/>
        </authorList>
    </citation>
    <scope>NUCLEOTIDE SEQUENCE [LARGE SCALE GENOMIC DNA]</scope>
    <source>
        <strain evidence="5 6">ATCC 12442</strain>
    </source>
</reference>
<feature type="compositionally biased region" description="Polar residues" evidence="3">
    <location>
        <begin position="149"/>
        <end position="158"/>
    </location>
</feature>
<feature type="region of interest" description="Disordered" evidence="3">
    <location>
        <begin position="109"/>
        <end position="210"/>
    </location>
</feature>
<dbReference type="GO" id="GO:0003723">
    <property type="term" value="F:RNA binding"/>
    <property type="evidence" value="ECO:0007669"/>
    <property type="project" value="UniProtKB-UniRule"/>
</dbReference>
<dbReference type="InterPro" id="IPR004088">
    <property type="entry name" value="KH_dom_type_1"/>
</dbReference>
<evidence type="ECO:0000259" key="4">
    <source>
        <dbReference type="SMART" id="SM00322"/>
    </source>
</evidence>
<feature type="compositionally biased region" description="Low complexity" evidence="3">
    <location>
        <begin position="73"/>
        <end position="82"/>
    </location>
</feature>
<dbReference type="InterPro" id="IPR004087">
    <property type="entry name" value="KH_dom"/>
</dbReference>
<organism evidence="5 6">
    <name type="scientific">Linderina pennispora</name>
    <dbReference type="NCBI Taxonomy" id="61395"/>
    <lineage>
        <taxon>Eukaryota</taxon>
        <taxon>Fungi</taxon>
        <taxon>Fungi incertae sedis</taxon>
        <taxon>Zoopagomycota</taxon>
        <taxon>Kickxellomycotina</taxon>
        <taxon>Kickxellomycetes</taxon>
        <taxon>Kickxellales</taxon>
        <taxon>Kickxellaceae</taxon>
        <taxon>Linderina</taxon>
    </lineage>
</organism>
<feature type="region of interest" description="Disordered" evidence="3">
    <location>
        <begin position="306"/>
        <end position="490"/>
    </location>
</feature>
<dbReference type="PROSITE" id="PS50084">
    <property type="entry name" value="KH_TYPE_1"/>
    <property type="match status" value="2"/>
</dbReference>
<keyword evidence="2" id="KW-0694">RNA-binding</keyword>
<sequence>MGNGQRNNKRPRKSSAEAQEGAENDVAGDDFKLHPDPLWSDDERDEADHPAKRQATGTAGEDKAAASTRKRASSSATTAATASALKQLCGEQGAARAAEQSLKAMLEIKEAASRKREEDRKAGVPTDSTADHHDHDADDSDDEHGKSENGASNEKTTQAEAEAGVEADAETEADADADAEGASMSKTAKDNSAPAGKGGKAEKASSGPRLTLRMLVPNRCIGSIMGHGGSTINSIRDEAGVNIRTSESMLPHSSERVVALIGAPSAIAKAMRLVARVLAKDMSAYTTSDCYVPAVNLPSAMTVNMSNRRSKPFNNRSRSGDKRYHSHRPGGQRYTNYHNSRGPGTNANNNGGRYNTNFRQGGAQNSYTQGYSSANRGGAGGSYNNRDRDRDRDRDRFDRNSRYPNGAGGRFDYNDRPGVLDAASGPYSNFRSQGNGMRPGPGVGGSGGGYRYSGPATSSYQPYTPQNGGGSRYSNPMPSQGPIGSNGNGYGGSSYGGSGYGGGGSAGSYGGSSGGPVPYPMATPVSYGYSAPMQPMVQAAGTRIHGHTTRVGGGGGGRPHMGSGPMHSGGVGSDGRYPSGPSGVGSTIQQMYIPADRVGVLIGRKGETINGIRRATNADVEIQNA</sequence>
<keyword evidence="1" id="KW-0677">Repeat</keyword>
<feature type="compositionally biased region" description="Acidic residues" evidence="3">
    <location>
        <begin position="163"/>
        <end position="179"/>
    </location>
</feature>
<feature type="compositionally biased region" description="Polar residues" evidence="3">
    <location>
        <begin position="455"/>
        <end position="478"/>
    </location>
</feature>
<dbReference type="EMBL" id="MCFD01000001">
    <property type="protein sequence ID" value="ORX73861.1"/>
    <property type="molecule type" value="Genomic_DNA"/>
</dbReference>
<dbReference type="Proteomes" id="UP000193922">
    <property type="component" value="Unassembled WGS sequence"/>
</dbReference>
<feature type="compositionally biased region" description="Polar residues" evidence="3">
    <location>
        <begin position="333"/>
        <end position="343"/>
    </location>
</feature>
<dbReference type="STRING" id="61395.A0A1Y1WJV2"/>